<dbReference type="PANTHER" id="PTHR12907:SF26">
    <property type="entry name" value="HIF PROLYL HYDROXYLASE, ISOFORM C"/>
    <property type="match status" value="1"/>
</dbReference>
<dbReference type="InterPro" id="IPR044862">
    <property type="entry name" value="Pro_4_hyd_alph_FE2OG_OXY"/>
</dbReference>
<dbReference type="EMBL" id="JACWZY010000002">
    <property type="protein sequence ID" value="MBD2699500.1"/>
    <property type="molecule type" value="Genomic_DNA"/>
</dbReference>
<dbReference type="SMART" id="SM00702">
    <property type="entry name" value="P4Hc"/>
    <property type="match status" value="1"/>
</dbReference>
<comment type="cofactor">
    <cofactor evidence="1">
        <name>L-ascorbate</name>
        <dbReference type="ChEBI" id="CHEBI:38290"/>
    </cofactor>
</comment>
<protein>
    <submittedName>
        <fullName evidence="8">2OG-Fe(II) oxygenase</fullName>
    </submittedName>
</protein>
<dbReference type="GO" id="GO:0031543">
    <property type="term" value="F:peptidyl-proline dioxygenase activity"/>
    <property type="evidence" value="ECO:0007669"/>
    <property type="project" value="TreeGrafter"/>
</dbReference>
<comment type="caution">
    <text evidence="8">The sequence shown here is derived from an EMBL/GenBank/DDBJ whole genome shotgun (WGS) entry which is preliminary data.</text>
</comment>
<dbReference type="PROSITE" id="PS51471">
    <property type="entry name" value="FE2OG_OXY"/>
    <property type="match status" value="1"/>
</dbReference>
<dbReference type="GO" id="GO:0031418">
    <property type="term" value="F:L-ascorbic acid binding"/>
    <property type="evidence" value="ECO:0007669"/>
    <property type="project" value="UniProtKB-KW"/>
</dbReference>
<keyword evidence="5" id="KW-0560">Oxidoreductase</keyword>
<dbReference type="InterPro" id="IPR006620">
    <property type="entry name" value="Pro_4_hyd_alph"/>
</dbReference>
<reference evidence="8" key="1">
    <citation type="submission" date="2020-09" db="EMBL/GenBank/DDBJ databases">
        <authorList>
            <person name="Kim M.K."/>
        </authorList>
    </citation>
    <scope>NUCLEOTIDE SEQUENCE</scope>
    <source>
        <strain evidence="8">BT702</strain>
    </source>
</reference>
<evidence type="ECO:0000256" key="3">
    <source>
        <dbReference type="ARBA" id="ARBA00022896"/>
    </source>
</evidence>
<evidence type="ECO:0000256" key="5">
    <source>
        <dbReference type="ARBA" id="ARBA00023002"/>
    </source>
</evidence>
<feature type="domain" description="Fe2OG dioxygenase" evidence="7">
    <location>
        <begin position="108"/>
        <end position="208"/>
    </location>
</feature>
<dbReference type="PANTHER" id="PTHR12907">
    <property type="entry name" value="EGL NINE HOMOLOG-RELATED"/>
    <property type="match status" value="1"/>
</dbReference>
<evidence type="ECO:0000256" key="4">
    <source>
        <dbReference type="ARBA" id="ARBA00022964"/>
    </source>
</evidence>
<keyword evidence="2" id="KW-0479">Metal-binding</keyword>
<keyword evidence="3" id="KW-0847">Vitamin C</keyword>
<dbReference type="RefSeq" id="WP_190885363.1">
    <property type="nucleotide sequence ID" value="NZ_JACWZY010000002.1"/>
</dbReference>
<evidence type="ECO:0000259" key="7">
    <source>
        <dbReference type="PROSITE" id="PS51471"/>
    </source>
</evidence>
<dbReference type="GO" id="GO:0008198">
    <property type="term" value="F:ferrous iron binding"/>
    <property type="evidence" value="ECO:0007669"/>
    <property type="project" value="TreeGrafter"/>
</dbReference>
<keyword evidence="4" id="KW-0223">Dioxygenase</keyword>
<dbReference type="Gene3D" id="2.60.120.620">
    <property type="entry name" value="q2cbj1_9rhob like domain"/>
    <property type="match status" value="1"/>
</dbReference>
<organism evidence="8 9">
    <name type="scientific">Spirosoma profusum</name>
    <dbReference type="NCBI Taxonomy" id="2771354"/>
    <lineage>
        <taxon>Bacteria</taxon>
        <taxon>Pseudomonadati</taxon>
        <taxon>Bacteroidota</taxon>
        <taxon>Cytophagia</taxon>
        <taxon>Cytophagales</taxon>
        <taxon>Cytophagaceae</taxon>
        <taxon>Spirosoma</taxon>
    </lineage>
</organism>
<dbReference type="Proteomes" id="UP000598820">
    <property type="component" value="Unassembled WGS sequence"/>
</dbReference>
<evidence type="ECO:0000256" key="2">
    <source>
        <dbReference type="ARBA" id="ARBA00022723"/>
    </source>
</evidence>
<dbReference type="Pfam" id="PF13640">
    <property type="entry name" value="2OG-FeII_Oxy_3"/>
    <property type="match status" value="1"/>
</dbReference>
<sequence>MDTIDEQTIQQFETIIEGILTSGYGIADDFLTGSDVAALADQLHQRKTAGQFRAAGIGNQQLTVQTAIRGDEILWLDSTTATSAESAFLNRIDTFIAYVNRTCYLGLCEFECHYALYPTGTFYKRHLDQFRTDSRRKLSVICYLNTYWKEADGGQLVLYLPANEQRSEQPITINPTGGRLVCFESARLEHEVLPATRERLSITGWLKTA</sequence>
<evidence type="ECO:0000256" key="6">
    <source>
        <dbReference type="ARBA" id="ARBA00023004"/>
    </source>
</evidence>
<dbReference type="GO" id="GO:0071456">
    <property type="term" value="P:cellular response to hypoxia"/>
    <property type="evidence" value="ECO:0007669"/>
    <property type="project" value="TreeGrafter"/>
</dbReference>
<dbReference type="InterPro" id="IPR005123">
    <property type="entry name" value="Oxoglu/Fe-dep_dioxygenase_dom"/>
</dbReference>
<keyword evidence="6" id="KW-0408">Iron</keyword>
<evidence type="ECO:0000313" key="9">
    <source>
        <dbReference type="Proteomes" id="UP000598820"/>
    </source>
</evidence>
<gene>
    <name evidence="8" type="ORF">IC229_02545</name>
</gene>
<dbReference type="InterPro" id="IPR051559">
    <property type="entry name" value="HIF_prolyl_hydroxylases"/>
</dbReference>
<evidence type="ECO:0000256" key="1">
    <source>
        <dbReference type="ARBA" id="ARBA00001961"/>
    </source>
</evidence>
<keyword evidence="9" id="KW-1185">Reference proteome</keyword>
<accession>A0A926Y058</accession>
<proteinExistence type="predicted"/>
<dbReference type="AlphaFoldDB" id="A0A926Y058"/>
<name>A0A926Y058_9BACT</name>
<evidence type="ECO:0000313" key="8">
    <source>
        <dbReference type="EMBL" id="MBD2699500.1"/>
    </source>
</evidence>